<feature type="domain" description="Retrotransposon gag" evidence="1">
    <location>
        <begin position="2"/>
        <end position="70"/>
    </location>
</feature>
<evidence type="ECO:0000259" key="1">
    <source>
        <dbReference type="Pfam" id="PF03732"/>
    </source>
</evidence>
<name>A0ABD0Z6E9_CARAN</name>
<dbReference type="EMBL" id="JBANAX010000894">
    <property type="protein sequence ID" value="KAL1189531.1"/>
    <property type="molecule type" value="Genomic_DNA"/>
</dbReference>
<evidence type="ECO:0000313" key="2">
    <source>
        <dbReference type="EMBL" id="KAL1189531.1"/>
    </source>
</evidence>
<accession>A0ABD0Z6E9</accession>
<proteinExistence type="predicted"/>
<sequence length="122" mass="14175">MAWADFVEEFHSKYFPHKAFNRFELRLARLTQGDRSVCEYEVKFNRLGSYVRWAVESESAHVQRFLMGLRVDLRNRCIVRAFCTVDELFETAALLEEGPKDEVVVVTPSLQTRSVKKQSGLS</sequence>
<dbReference type="InterPro" id="IPR005162">
    <property type="entry name" value="Retrotrans_gag_dom"/>
</dbReference>
<gene>
    <name evidence="2" type="ORF">V5N11_001512</name>
</gene>
<protein>
    <recommendedName>
        <fullName evidence="1">Retrotransposon gag domain-containing protein</fullName>
    </recommendedName>
</protein>
<keyword evidence="3" id="KW-1185">Reference proteome</keyword>
<dbReference type="Proteomes" id="UP001558713">
    <property type="component" value="Unassembled WGS sequence"/>
</dbReference>
<evidence type="ECO:0000313" key="3">
    <source>
        <dbReference type="Proteomes" id="UP001558713"/>
    </source>
</evidence>
<dbReference type="AlphaFoldDB" id="A0ABD0Z6E9"/>
<reference evidence="2 3" key="1">
    <citation type="submission" date="2024-04" db="EMBL/GenBank/DDBJ databases">
        <title>Genome assembly C_amara_ONT_v2.</title>
        <authorList>
            <person name="Yant L."/>
            <person name="Moore C."/>
            <person name="Slenker M."/>
        </authorList>
    </citation>
    <scope>NUCLEOTIDE SEQUENCE [LARGE SCALE GENOMIC DNA]</scope>
    <source>
        <tissue evidence="2">Leaf</tissue>
    </source>
</reference>
<organism evidence="2 3">
    <name type="scientific">Cardamine amara subsp. amara</name>
    <dbReference type="NCBI Taxonomy" id="228776"/>
    <lineage>
        <taxon>Eukaryota</taxon>
        <taxon>Viridiplantae</taxon>
        <taxon>Streptophyta</taxon>
        <taxon>Embryophyta</taxon>
        <taxon>Tracheophyta</taxon>
        <taxon>Spermatophyta</taxon>
        <taxon>Magnoliopsida</taxon>
        <taxon>eudicotyledons</taxon>
        <taxon>Gunneridae</taxon>
        <taxon>Pentapetalae</taxon>
        <taxon>rosids</taxon>
        <taxon>malvids</taxon>
        <taxon>Brassicales</taxon>
        <taxon>Brassicaceae</taxon>
        <taxon>Cardamineae</taxon>
        <taxon>Cardamine</taxon>
    </lineage>
</organism>
<dbReference type="Pfam" id="PF03732">
    <property type="entry name" value="Retrotrans_gag"/>
    <property type="match status" value="1"/>
</dbReference>
<comment type="caution">
    <text evidence="2">The sequence shown here is derived from an EMBL/GenBank/DDBJ whole genome shotgun (WGS) entry which is preliminary data.</text>
</comment>